<keyword evidence="5" id="KW-0597">Phosphoprotein</keyword>
<dbReference type="FunFam" id="3.40.50.720:FF:000024">
    <property type="entry name" value="Probable ATP-citrate synthase"/>
    <property type="match status" value="1"/>
</dbReference>
<dbReference type="VEuPathDB" id="FungiDB:yc1106_01555"/>
<dbReference type="InterPro" id="IPR017866">
    <property type="entry name" value="Succ-CoA_synthase_bsu_CS"/>
</dbReference>
<dbReference type="SUPFAM" id="SSF53254">
    <property type="entry name" value="Phosphoglycerate mutase-like"/>
    <property type="match status" value="1"/>
</dbReference>
<evidence type="ECO:0000259" key="20">
    <source>
        <dbReference type="SMART" id="SM00881"/>
    </source>
</evidence>
<keyword evidence="10" id="KW-0460">Magnesium</keyword>
<dbReference type="PROSITE" id="PS01217">
    <property type="entry name" value="SUCCINYL_COA_LIG_3"/>
    <property type="match status" value="1"/>
</dbReference>
<keyword evidence="19" id="KW-1133">Transmembrane helix</keyword>
<evidence type="ECO:0000256" key="18">
    <source>
        <dbReference type="SAM" id="MobiDB-lite"/>
    </source>
</evidence>
<dbReference type="InterPro" id="IPR016102">
    <property type="entry name" value="Succinyl-CoA_synth-like"/>
</dbReference>
<dbReference type="Gene3D" id="3.40.50.261">
    <property type="entry name" value="Succinyl-CoA synthetase domains"/>
    <property type="match status" value="1"/>
</dbReference>
<dbReference type="Pfam" id="PF00285">
    <property type="entry name" value="Citrate_synt"/>
    <property type="match status" value="1"/>
</dbReference>
<dbReference type="InterPro" id="IPR033847">
    <property type="entry name" value="Citrt_syn/SCS-alpha_CS"/>
</dbReference>
<dbReference type="SMART" id="SM00881">
    <property type="entry name" value="CoA_binding"/>
    <property type="match status" value="1"/>
</dbReference>
<dbReference type="GO" id="GO:0006085">
    <property type="term" value="P:acetyl-CoA biosynthetic process"/>
    <property type="evidence" value="ECO:0007669"/>
    <property type="project" value="TreeGrafter"/>
</dbReference>
<proteinExistence type="inferred from homology"/>
<evidence type="ECO:0000256" key="6">
    <source>
        <dbReference type="ARBA" id="ARBA00022679"/>
    </source>
</evidence>
<evidence type="ECO:0000256" key="12">
    <source>
        <dbReference type="ARBA" id="ARBA00047593"/>
    </source>
</evidence>
<dbReference type="InterPro" id="IPR002020">
    <property type="entry name" value="Citrate_synthase"/>
</dbReference>
<dbReference type="Proteomes" id="UP001056012">
    <property type="component" value="Chromosome 1"/>
</dbReference>
<evidence type="ECO:0000256" key="19">
    <source>
        <dbReference type="SAM" id="Phobius"/>
    </source>
</evidence>
<dbReference type="GO" id="GO:0006633">
    <property type="term" value="P:fatty acid biosynthetic process"/>
    <property type="evidence" value="ECO:0007669"/>
    <property type="project" value="TreeGrafter"/>
</dbReference>
<reference evidence="21" key="1">
    <citation type="submission" date="2021-12" db="EMBL/GenBank/DDBJ databases">
        <title>Curvularia clavata genome.</title>
        <authorList>
            <person name="Cao Y."/>
        </authorList>
    </citation>
    <scope>NUCLEOTIDE SEQUENCE</scope>
    <source>
        <strain evidence="21">Yc1106</strain>
    </source>
</reference>
<dbReference type="OrthoDB" id="3261737at2759"/>
<comment type="subcellular location">
    <subcellularLocation>
        <location evidence="1">Cytoplasm</location>
    </subcellularLocation>
</comment>
<dbReference type="InterPro" id="IPR029033">
    <property type="entry name" value="His_PPase_superfam"/>
</dbReference>
<keyword evidence="11" id="KW-0443">Lipid metabolism</keyword>
<dbReference type="Pfam" id="PF02629">
    <property type="entry name" value="CoA_binding"/>
    <property type="match status" value="1"/>
</dbReference>
<dbReference type="Pfam" id="PF00549">
    <property type="entry name" value="Ligase_CoA"/>
    <property type="match status" value="1"/>
</dbReference>
<dbReference type="GO" id="GO:0046872">
    <property type="term" value="F:metal ion binding"/>
    <property type="evidence" value="ECO:0007669"/>
    <property type="project" value="UniProtKB-KW"/>
</dbReference>
<comment type="similarity">
    <text evidence="14">Belongs to the succinate/malate CoA ligase alpha subunit family.</text>
</comment>
<dbReference type="SUPFAM" id="SSF48256">
    <property type="entry name" value="Citrate synthase"/>
    <property type="match status" value="1"/>
</dbReference>
<comment type="subunit">
    <text evidence="15">Composed of two subunits.</text>
</comment>
<evidence type="ECO:0000256" key="10">
    <source>
        <dbReference type="ARBA" id="ARBA00022842"/>
    </source>
</evidence>
<dbReference type="Pfam" id="PF00328">
    <property type="entry name" value="His_Phos_2"/>
    <property type="match status" value="1"/>
</dbReference>
<sequence length="1204" mass="130729">MSLSAPANAANDNIRRFAAPSRPMSPPAAHTLFHPKTRCFVYGLQPRAVQGMLDFDFICKRKQPSVAGIIYTFGGQFVSKMYWGTSETLLPVYQTVEKAIGKHSDVDTVVNFASSRSVYQSTMELMEYPQIKCIAIIAEGVPERRAREILHVAQKKGITIIGPATVGGIKPGAFKIGNTGGMMDNIVASKLYRPGSVSYVSKSGGMSNELNNIIANTTDGVLEGVAIGGDRYPGTTFIDHILRYQSDPDCKIIVLLGEVGGVEEYRVIEAVKSGQVTKPIVAWAIGTVAGMLKTEVQFGHAGSFANSQLETAATKNKSMREAGIYVPETFEEMPSTLAQVYQKLVKDGTIVPKPEPVVPKIPIDYSWAQELGLIRKPAAFISTISDDRGQELLYAGMPISDVFKEEIGIGGVMSLLWFRRRLPNYASRFLEMVLMLTADHGPAVSGAMNTIITTRAGKDLISALVSGLLTIGSRFGGALDGAAEEFSKAFDKGLSPRDFVDTMRKENKLIPGIGHRIKSRNNPDLRVELVKEYVKKNFPSTKLLDYALAVESVTTSKKDNLILNVDGCIAVCFVDLVRNGGAFSNEEAEDYLKMGVLNGLFVLGRSIGLIAHFLDQKRLRTGLYRHPWDDITYLLPSLQSGGAPGAEGRVEILAMLMRVPTVVVASAWLAAAQSPSNSSSQHTLAAFAFVRTGERTPILRNDTQVLTALGAQQMYALGENFRTRYIAGDSPQSLGVERVAGLSVDIIDNNQIWVQTLDKPYLVSSAQAFMQGLYPPHISNGTGKAARSLADGSHVDYPLNGYQYASIQAASEDDPNSRYISGAQNCPMAQVAALNYFTTEEFKETETANADLFKKLNLDWLEGTLPEAYLINSNARSALEIADYMSYQYTHNSSIYEALSANDSDYTGVYNQLGYLANEVAWHLYANASDDSKASNNQVIGGKTLAASILDSFRLQAAGRSSSEDGKNLSHPLTFYFGEEDAMMGLASLLKLDSSSLEFKSIPSYGSTMLFELFSTSDTATNADDLWVRFSFHNATADQLTTYPLSHTDLSKLEIPWTQFETLFSTIAMETMADWCTTCNSASLFCHSTTSGDGKPSPSTPSSPSHSRLSPVIGGIIGAFVTLLVAALCFALAILFGGMRFHRVQRPNNSLRSSLGSGGFKGAAKLGSDTDLGDGKRGHERAASWELGNKEFGREIGGRKSEEV</sequence>
<feature type="domain" description="CoA-binding" evidence="20">
    <location>
        <begin position="32"/>
        <end position="141"/>
    </location>
</feature>
<evidence type="ECO:0000256" key="2">
    <source>
        <dbReference type="ARBA" id="ARBA00012639"/>
    </source>
</evidence>
<evidence type="ECO:0000256" key="1">
    <source>
        <dbReference type="ARBA" id="ARBA00004496"/>
    </source>
</evidence>
<dbReference type="Gene3D" id="1.10.580.10">
    <property type="entry name" value="Citrate Synthase, domain 1"/>
    <property type="match status" value="1"/>
</dbReference>
<keyword evidence="3" id="KW-0963">Cytoplasm</keyword>
<dbReference type="Gene3D" id="3.40.50.1240">
    <property type="entry name" value="Phosphoglycerate mutase-like"/>
    <property type="match status" value="1"/>
</dbReference>
<protein>
    <recommendedName>
        <fullName evidence="2">ATP citrate synthase</fullName>
        <ecNumber evidence="2">2.3.3.8</ecNumber>
    </recommendedName>
    <alternativeName>
        <fullName evidence="16">ATP-citrate (pro-S-)-lyase 1</fullName>
    </alternativeName>
    <alternativeName>
        <fullName evidence="17">Citrate cleavage enzyme subunit 1</fullName>
    </alternativeName>
</protein>
<evidence type="ECO:0000256" key="15">
    <source>
        <dbReference type="ARBA" id="ARBA00062455"/>
    </source>
</evidence>
<evidence type="ECO:0000256" key="11">
    <source>
        <dbReference type="ARBA" id="ARBA00023098"/>
    </source>
</evidence>
<keyword evidence="19" id="KW-0472">Membrane</keyword>
<evidence type="ECO:0000256" key="3">
    <source>
        <dbReference type="ARBA" id="ARBA00022490"/>
    </source>
</evidence>
<dbReference type="FunFam" id="1.10.230.10:FF:000005">
    <property type="entry name" value="ATP-citrate synthase subunit 1"/>
    <property type="match status" value="1"/>
</dbReference>
<feature type="compositionally biased region" description="Basic and acidic residues" evidence="18">
    <location>
        <begin position="1173"/>
        <end position="1186"/>
    </location>
</feature>
<evidence type="ECO:0000256" key="13">
    <source>
        <dbReference type="ARBA" id="ARBA00054002"/>
    </source>
</evidence>
<keyword evidence="22" id="KW-1185">Reference proteome</keyword>
<dbReference type="PROSITE" id="PS00399">
    <property type="entry name" value="SUCCINYL_COA_LIG_2"/>
    <property type="match status" value="1"/>
</dbReference>
<dbReference type="InterPro" id="IPR036291">
    <property type="entry name" value="NAD(P)-bd_dom_sf"/>
</dbReference>
<dbReference type="GO" id="GO:0003878">
    <property type="term" value="F:ATP citrate synthase activity"/>
    <property type="evidence" value="ECO:0007669"/>
    <property type="project" value="UniProtKB-EC"/>
</dbReference>
<evidence type="ECO:0000256" key="4">
    <source>
        <dbReference type="ARBA" id="ARBA00022516"/>
    </source>
</evidence>
<dbReference type="InterPro" id="IPR036969">
    <property type="entry name" value="Citrate_synthase_sf"/>
</dbReference>
<organism evidence="21 22">
    <name type="scientific">Curvularia clavata</name>
    <dbReference type="NCBI Taxonomy" id="95742"/>
    <lineage>
        <taxon>Eukaryota</taxon>
        <taxon>Fungi</taxon>
        <taxon>Dikarya</taxon>
        <taxon>Ascomycota</taxon>
        <taxon>Pezizomycotina</taxon>
        <taxon>Dothideomycetes</taxon>
        <taxon>Pleosporomycetidae</taxon>
        <taxon>Pleosporales</taxon>
        <taxon>Pleosporineae</taxon>
        <taxon>Pleosporaceae</taxon>
        <taxon>Curvularia</taxon>
    </lineage>
</organism>
<keyword evidence="19" id="KW-0812">Transmembrane</keyword>
<gene>
    <name evidence="21" type="ORF">yc1106_01555</name>
</gene>
<evidence type="ECO:0000256" key="7">
    <source>
        <dbReference type="ARBA" id="ARBA00022723"/>
    </source>
</evidence>
<dbReference type="EC" id="2.3.3.8" evidence="2"/>
<evidence type="ECO:0000256" key="16">
    <source>
        <dbReference type="ARBA" id="ARBA00076189"/>
    </source>
</evidence>
<dbReference type="AlphaFoldDB" id="A0A9Q8Z1M7"/>
<dbReference type="CDD" id="cd06100">
    <property type="entry name" value="CCL_ACL-C"/>
    <property type="match status" value="1"/>
</dbReference>
<accession>A0A9Q8Z1M7</accession>
<evidence type="ECO:0000256" key="9">
    <source>
        <dbReference type="ARBA" id="ARBA00022840"/>
    </source>
</evidence>
<evidence type="ECO:0000313" key="21">
    <source>
        <dbReference type="EMBL" id="USP74281.1"/>
    </source>
</evidence>
<keyword evidence="8" id="KW-0547">Nucleotide-binding</keyword>
<feature type="transmembrane region" description="Helical" evidence="19">
    <location>
        <begin position="1112"/>
        <end position="1136"/>
    </location>
</feature>
<dbReference type="SUPFAM" id="SSF51735">
    <property type="entry name" value="NAD(P)-binding Rossmann-fold domains"/>
    <property type="match status" value="1"/>
</dbReference>
<evidence type="ECO:0000256" key="5">
    <source>
        <dbReference type="ARBA" id="ARBA00022553"/>
    </source>
</evidence>
<comment type="function">
    <text evidence="13">Catalyzes the formation of cytosolic acetyl-CoA, which is mainly used for the biosynthesis of fatty acids and sterols.</text>
</comment>
<dbReference type="InterPro" id="IPR017440">
    <property type="entry name" value="Cit_synth/succinyl-CoA_lig_AS"/>
</dbReference>
<keyword evidence="6" id="KW-0808">Transferase</keyword>
<dbReference type="GO" id="GO:0005829">
    <property type="term" value="C:cytosol"/>
    <property type="evidence" value="ECO:0007669"/>
    <property type="project" value="TreeGrafter"/>
</dbReference>
<keyword evidence="7" id="KW-0479">Metal-binding</keyword>
<evidence type="ECO:0000256" key="8">
    <source>
        <dbReference type="ARBA" id="ARBA00022741"/>
    </source>
</evidence>
<dbReference type="GO" id="GO:0005524">
    <property type="term" value="F:ATP binding"/>
    <property type="evidence" value="ECO:0007669"/>
    <property type="project" value="UniProtKB-KW"/>
</dbReference>
<dbReference type="InterPro" id="IPR005811">
    <property type="entry name" value="SUCC_ACL_C"/>
</dbReference>
<comment type="catalytic activity">
    <reaction evidence="12">
        <text>oxaloacetate + acetyl-CoA + ADP + phosphate = citrate + ATP + CoA</text>
        <dbReference type="Rhea" id="RHEA:21160"/>
        <dbReference type="ChEBI" id="CHEBI:16452"/>
        <dbReference type="ChEBI" id="CHEBI:16947"/>
        <dbReference type="ChEBI" id="CHEBI:30616"/>
        <dbReference type="ChEBI" id="CHEBI:43474"/>
        <dbReference type="ChEBI" id="CHEBI:57287"/>
        <dbReference type="ChEBI" id="CHEBI:57288"/>
        <dbReference type="ChEBI" id="CHEBI:456216"/>
        <dbReference type="EC" id="2.3.3.8"/>
    </reaction>
</comment>
<keyword evidence="9" id="KW-0067">ATP-binding</keyword>
<dbReference type="PANTHER" id="PTHR23118:SF42">
    <property type="entry name" value="ATP-CITRATE SYNTHASE"/>
    <property type="match status" value="1"/>
</dbReference>
<dbReference type="FunFam" id="3.40.50.261:FF:000003">
    <property type="entry name" value="ATP-citrate synthase subunit"/>
    <property type="match status" value="1"/>
</dbReference>
<dbReference type="InterPro" id="IPR016143">
    <property type="entry name" value="Citrate_synth-like_sm_a-sub"/>
</dbReference>
<dbReference type="EMBL" id="CP089274">
    <property type="protein sequence ID" value="USP74281.1"/>
    <property type="molecule type" value="Genomic_DNA"/>
</dbReference>
<dbReference type="InterPro" id="IPR003781">
    <property type="entry name" value="CoA-bd"/>
</dbReference>
<feature type="region of interest" description="Disordered" evidence="18">
    <location>
        <begin position="1166"/>
        <end position="1186"/>
    </location>
</feature>
<evidence type="ECO:0000256" key="17">
    <source>
        <dbReference type="ARBA" id="ARBA00083544"/>
    </source>
</evidence>
<evidence type="ECO:0000256" key="14">
    <source>
        <dbReference type="ARBA" id="ARBA00060724"/>
    </source>
</evidence>
<name>A0A9Q8Z1M7_CURCL</name>
<dbReference type="Gene3D" id="1.10.230.10">
    <property type="entry name" value="Cytochrome P450-Terp, domain 2"/>
    <property type="match status" value="1"/>
</dbReference>
<dbReference type="PANTHER" id="PTHR23118">
    <property type="entry name" value="ATP-CITRATE SYNTHASE"/>
    <property type="match status" value="1"/>
</dbReference>
<evidence type="ECO:0000313" key="22">
    <source>
        <dbReference type="Proteomes" id="UP001056012"/>
    </source>
</evidence>
<keyword evidence="4" id="KW-0444">Lipid biosynthesis</keyword>
<dbReference type="InterPro" id="IPR016142">
    <property type="entry name" value="Citrate_synth-like_lrg_a-sub"/>
</dbReference>
<dbReference type="Gene3D" id="3.40.50.720">
    <property type="entry name" value="NAD(P)-binding Rossmann-like Domain"/>
    <property type="match status" value="1"/>
</dbReference>
<dbReference type="InterPro" id="IPR000560">
    <property type="entry name" value="His_Pase_clade-2"/>
</dbReference>
<dbReference type="PROSITE" id="PS01216">
    <property type="entry name" value="SUCCINYL_COA_LIG_1"/>
    <property type="match status" value="1"/>
</dbReference>